<evidence type="ECO:0000256" key="1">
    <source>
        <dbReference type="ARBA" id="ARBA00022737"/>
    </source>
</evidence>
<dbReference type="PROSITE" id="PS50222">
    <property type="entry name" value="EF_HAND_2"/>
    <property type="match status" value="2"/>
</dbReference>
<gene>
    <name evidence="6" type="primary">LOC111603162</name>
</gene>
<feature type="region of interest" description="Disordered" evidence="3">
    <location>
        <begin position="84"/>
        <end position="108"/>
    </location>
</feature>
<dbReference type="RefSeq" id="XP_023176408.1">
    <property type="nucleotide sequence ID" value="XM_023320640.2"/>
</dbReference>
<dbReference type="InterPro" id="IPR002048">
    <property type="entry name" value="EF_hand_dom"/>
</dbReference>
<dbReference type="CDD" id="cd00051">
    <property type="entry name" value="EFh"/>
    <property type="match status" value="1"/>
</dbReference>
<dbReference type="PROSITE" id="PS00018">
    <property type="entry name" value="EF_HAND_1"/>
    <property type="match status" value="1"/>
</dbReference>
<dbReference type="OrthoDB" id="343296at2759"/>
<dbReference type="Pfam" id="PF13499">
    <property type="entry name" value="EF-hand_7"/>
    <property type="match status" value="1"/>
</dbReference>
<dbReference type="FunFam" id="1.10.238.10:FF:000178">
    <property type="entry name" value="Calmodulin-2 A"/>
    <property type="match status" value="1"/>
</dbReference>
<evidence type="ECO:0000313" key="6">
    <source>
        <dbReference type="RefSeq" id="XP_023176408.1"/>
    </source>
</evidence>
<keyword evidence="2" id="KW-0106">Calcium</keyword>
<keyword evidence="1" id="KW-0677">Repeat</keyword>
<accession>A0A6J1MC51</accession>
<evidence type="ECO:0000313" key="5">
    <source>
        <dbReference type="Proteomes" id="UP000504633"/>
    </source>
</evidence>
<protein>
    <submittedName>
        <fullName evidence="6">Caltractin-like</fullName>
    </submittedName>
</protein>
<dbReference type="AlphaFoldDB" id="A0A6J1MC51"/>
<feature type="domain" description="EF-hand" evidence="4">
    <location>
        <begin position="43"/>
        <end position="78"/>
    </location>
</feature>
<evidence type="ECO:0000259" key="4">
    <source>
        <dbReference type="PROSITE" id="PS50222"/>
    </source>
</evidence>
<name>A0A6J1MC51_DROHY</name>
<dbReference type="Gene3D" id="1.10.238.10">
    <property type="entry name" value="EF-hand"/>
    <property type="match status" value="1"/>
</dbReference>
<proteinExistence type="predicted"/>
<dbReference type="OMA" id="MMRVFGY"/>
<organism evidence="5 6">
    <name type="scientific">Drosophila hydei</name>
    <name type="common">Fruit fly</name>
    <dbReference type="NCBI Taxonomy" id="7224"/>
    <lineage>
        <taxon>Eukaryota</taxon>
        <taxon>Metazoa</taxon>
        <taxon>Ecdysozoa</taxon>
        <taxon>Arthropoda</taxon>
        <taxon>Hexapoda</taxon>
        <taxon>Insecta</taxon>
        <taxon>Pterygota</taxon>
        <taxon>Neoptera</taxon>
        <taxon>Endopterygota</taxon>
        <taxon>Diptera</taxon>
        <taxon>Brachycera</taxon>
        <taxon>Muscomorpha</taxon>
        <taxon>Ephydroidea</taxon>
        <taxon>Drosophilidae</taxon>
        <taxon>Drosophila</taxon>
    </lineage>
</organism>
<dbReference type="GO" id="GO:0043226">
    <property type="term" value="C:organelle"/>
    <property type="evidence" value="ECO:0007669"/>
    <property type="project" value="UniProtKB-ARBA"/>
</dbReference>
<dbReference type="KEGG" id="dhe:111603162"/>
<evidence type="ECO:0000256" key="3">
    <source>
        <dbReference type="SAM" id="MobiDB-lite"/>
    </source>
</evidence>
<keyword evidence="5" id="KW-1185">Reference proteome</keyword>
<evidence type="ECO:0000256" key="2">
    <source>
        <dbReference type="ARBA" id="ARBA00022837"/>
    </source>
</evidence>
<sequence length="108" mass="12088">MEKLSKAKWAEMCNTFAILDVDGSGLLTARELRGMMRVFGYENSEEDVQRMIDAVDTDGTGKMDCAKFCAALLWTLKPEDTKLSDMHQQPKAHIEDHNASNGSYSPNE</sequence>
<dbReference type="GO" id="GO:0005509">
    <property type="term" value="F:calcium ion binding"/>
    <property type="evidence" value="ECO:0007669"/>
    <property type="project" value="InterPro"/>
</dbReference>
<feature type="compositionally biased region" description="Polar residues" evidence="3">
    <location>
        <begin position="99"/>
        <end position="108"/>
    </location>
</feature>
<dbReference type="SUPFAM" id="SSF47473">
    <property type="entry name" value="EF-hand"/>
    <property type="match status" value="1"/>
</dbReference>
<dbReference type="GeneID" id="111603162"/>
<dbReference type="InterPro" id="IPR011992">
    <property type="entry name" value="EF-hand-dom_pair"/>
</dbReference>
<reference evidence="6" key="1">
    <citation type="submission" date="2025-08" db="UniProtKB">
        <authorList>
            <consortium name="RefSeq"/>
        </authorList>
    </citation>
    <scope>IDENTIFICATION</scope>
    <source>
        <strain evidence="6">15085-1641.00</strain>
        <tissue evidence="6">Whole body</tissue>
    </source>
</reference>
<dbReference type="InterPro" id="IPR018247">
    <property type="entry name" value="EF_Hand_1_Ca_BS"/>
</dbReference>
<feature type="domain" description="EF-hand" evidence="4">
    <location>
        <begin position="7"/>
        <end position="42"/>
    </location>
</feature>
<dbReference type="Proteomes" id="UP000504633">
    <property type="component" value="Unplaced"/>
</dbReference>